<organism evidence="7 8">
    <name type="scientific">Candidatus Veblenbacteria bacterium RIFOXYA2_FULL_43_9</name>
    <dbReference type="NCBI Taxonomy" id="1802425"/>
    <lineage>
        <taxon>Bacteria</taxon>
        <taxon>Candidatus Vebleniibacteriota</taxon>
    </lineage>
</organism>
<feature type="transmembrane region" description="Helical" evidence="5">
    <location>
        <begin position="12"/>
        <end position="28"/>
    </location>
</feature>
<proteinExistence type="predicted"/>
<evidence type="ECO:0000313" key="7">
    <source>
        <dbReference type="EMBL" id="OHA55357.1"/>
    </source>
</evidence>
<feature type="transmembrane region" description="Helical" evidence="5">
    <location>
        <begin position="153"/>
        <end position="169"/>
    </location>
</feature>
<dbReference type="InterPro" id="IPR007016">
    <property type="entry name" value="O-antigen_ligase-rel_domated"/>
</dbReference>
<dbReference type="Proteomes" id="UP000178936">
    <property type="component" value="Unassembled WGS sequence"/>
</dbReference>
<accession>A0A1G2Q473</accession>
<feature type="transmembrane region" description="Helical" evidence="5">
    <location>
        <begin position="61"/>
        <end position="78"/>
    </location>
</feature>
<evidence type="ECO:0000256" key="5">
    <source>
        <dbReference type="SAM" id="Phobius"/>
    </source>
</evidence>
<feature type="domain" description="O-antigen ligase-related" evidence="6">
    <location>
        <begin position="274"/>
        <end position="435"/>
    </location>
</feature>
<feature type="transmembrane region" description="Helical" evidence="5">
    <location>
        <begin position="479"/>
        <end position="496"/>
    </location>
</feature>
<reference evidence="7 8" key="1">
    <citation type="journal article" date="2016" name="Nat. Commun.">
        <title>Thousands of microbial genomes shed light on interconnected biogeochemical processes in an aquifer system.</title>
        <authorList>
            <person name="Anantharaman K."/>
            <person name="Brown C.T."/>
            <person name="Hug L.A."/>
            <person name="Sharon I."/>
            <person name="Castelle C.J."/>
            <person name="Probst A.J."/>
            <person name="Thomas B.C."/>
            <person name="Singh A."/>
            <person name="Wilkins M.J."/>
            <person name="Karaoz U."/>
            <person name="Brodie E.L."/>
            <person name="Williams K.H."/>
            <person name="Hubbard S.S."/>
            <person name="Banfield J.F."/>
        </authorList>
    </citation>
    <scope>NUCLEOTIDE SEQUENCE [LARGE SCALE GENOMIC DNA]</scope>
</reference>
<comment type="caution">
    <text evidence="7">The sequence shown here is derived from an EMBL/GenBank/DDBJ whole genome shotgun (WGS) entry which is preliminary data.</text>
</comment>
<evidence type="ECO:0000256" key="3">
    <source>
        <dbReference type="ARBA" id="ARBA00022989"/>
    </source>
</evidence>
<feature type="transmembrane region" description="Helical" evidence="5">
    <location>
        <begin position="121"/>
        <end position="141"/>
    </location>
</feature>
<evidence type="ECO:0000259" key="6">
    <source>
        <dbReference type="Pfam" id="PF04932"/>
    </source>
</evidence>
<keyword evidence="2 5" id="KW-0812">Transmembrane</keyword>
<feature type="transmembrane region" description="Helical" evidence="5">
    <location>
        <begin position="267"/>
        <end position="284"/>
    </location>
</feature>
<keyword evidence="3 5" id="KW-1133">Transmembrane helix</keyword>
<dbReference type="GO" id="GO:0016020">
    <property type="term" value="C:membrane"/>
    <property type="evidence" value="ECO:0007669"/>
    <property type="project" value="UniProtKB-SubCell"/>
</dbReference>
<protein>
    <recommendedName>
        <fullName evidence="6">O-antigen ligase-related domain-containing protein</fullName>
    </recommendedName>
</protein>
<feature type="transmembrane region" description="Helical" evidence="5">
    <location>
        <begin position="34"/>
        <end position="54"/>
    </location>
</feature>
<comment type="subcellular location">
    <subcellularLocation>
        <location evidence="1">Membrane</location>
        <topology evidence="1">Multi-pass membrane protein</topology>
    </subcellularLocation>
</comment>
<keyword evidence="4 5" id="KW-0472">Membrane</keyword>
<feature type="transmembrane region" description="Helical" evidence="5">
    <location>
        <begin position="423"/>
        <end position="444"/>
    </location>
</feature>
<feature type="transmembrane region" description="Helical" evidence="5">
    <location>
        <begin position="242"/>
        <end position="260"/>
    </location>
</feature>
<dbReference type="AlphaFoldDB" id="A0A1G2Q473"/>
<sequence>MITLFPQKLAKLTNFQMGALVFVLLFLLDIFSAIGWWSLGFSSVLTAVSVLAWVLVAIKNLPLGVSLLLVELIVGSFGRLTEFTFGSTEISLRLGLFIAAFGLMLYKIASDRQHIIFRHSWRWWFAGALAVLVWAAAWSYYNWNSLNDLFLDANGYLYILLLPLFLQAFEQAGQEKILHYARVVFIPAIIWLSVRTIVLLYLFTHFSAEALVPIYQWYRDSGLGEITPAGGGFFRVFSQSHIYASLASVIGFAWLWRYLGQNSKIPLLHPMIFFTLTSLITLIASLSRSLWLGAAAAWFLIPLLALPGKKLISLTKYLLISIILIASAAGMVLAVARVNWPVKSLGSASAQVFANRFGTEPAGQARLALLKPLAEAIKHNFILGRGFGATVLYYSTDPRAVAGSAGGSGFTLTYAFEWGWLDFWYKFGLIGLLVFTAWLAVPVMRGLKLWHNQNPAGAGALALVALYVTHLTTPYLNHPLGLGAVLALGTFVISSVRK</sequence>
<feature type="transmembrane region" description="Helical" evidence="5">
    <location>
        <begin position="90"/>
        <end position="109"/>
    </location>
</feature>
<evidence type="ECO:0000256" key="2">
    <source>
        <dbReference type="ARBA" id="ARBA00022692"/>
    </source>
</evidence>
<dbReference type="Pfam" id="PF04932">
    <property type="entry name" value="Wzy_C"/>
    <property type="match status" value="1"/>
</dbReference>
<feature type="transmembrane region" description="Helical" evidence="5">
    <location>
        <begin position="290"/>
        <end position="306"/>
    </location>
</feature>
<evidence type="ECO:0000256" key="4">
    <source>
        <dbReference type="ARBA" id="ARBA00023136"/>
    </source>
</evidence>
<name>A0A1G2Q473_9BACT</name>
<dbReference type="EMBL" id="MHTB01000016">
    <property type="protein sequence ID" value="OHA55357.1"/>
    <property type="molecule type" value="Genomic_DNA"/>
</dbReference>
<feature type="transmembrane region" description="Helical" evidence="5">
    <location>
        <begin position="456"/>
        <end position="473"/>
    </location>
</feature>
<gene>
    <name evidence="7" type="ORF">A2226_01140</name>
</gene>
<evidence type="ECO:0000256" key="1">
    <source>
        <dbReference type="ARBA" id="ARBA00004141"/>
    </source>
</evidence>
<evidence type="ECO:0000313" key="8">
    <source>
        <dbReference type="Proteomes" id="UP000178936"/>
    </source>
</evidence>
<feature type="transmembrane region" description="Helical" evidence="5">
    <location>
        <begin position="181"/>
        <end position="203"/>
    </location>
</feature>
<feature type="transmembrane region" description="Helical" evidence="5">
    <location>
        <begin position="318"/>
        <end position="336"/>
    </location>
</feature>